<proteinExistence type="evidence at transcript level"/>
<protein>
    <submittedName>
        <fullName evidence="2">Predicted protein</fullName>
    </submittedName>
</protein>
<dbReference type="AlphaFoldDB" id="F2DUV5"/>
<name>F2DUV5_HORVV</name>
<accession>F2DUV5</accession>
<dbReference type="EMBL" id="AK367673">
    <property type="protein sequence ID" value="BAJ98876.1"/>
    <property type="molecule type" value="mRNA"/>
</dbReference>
<evidence type="ECO:0000313" key="2">
    <source>
        <dbReference type="EMBL" id="BAJ98876.1"/>
    </source>
</evidence>
<sequence>MDTGLPLPNSLQAEPSPTPGSFCISPHCRRTSPSPQFAAEALVAAAPVGTRSASAMAMGPRAPVFP</sequence>
<feature type="region of interest" description="Disordered" evidence="1">
    <location>
        <begin position="1"/>
        <end position="27"/>
    </location>
</feature>
<reference evidence="2" key="1">
    <citation type="journal article" date="2011" name="Plant Physiol.">
        <title>Comprehensive sequence analysis of 24,783 barley full-length cDNAs derived from 12 clone libraries.</title>
        <authorList>
            <person name="Matsumoto T."/>
            <person name="Tanaka T."/>
            <person name="Sakai H."/>
            <person name="Amano N."/>
            <person name="Kanamori H."/>
            <person name="Kurita K."/>
            <person name="Kikuta A."/>
            <person name="Kamiya K."/>
            <person name="Yamamoto M."/>
            <person name="Ikawa H."/>
            <person name="Fujii N."/>
            <person name="Hori K."/>
            <person name="Itoh T."/>
            <person name="Sato K."/>
        </authorList>
    </citation>
    <scope>NUCLEOTIDE SEQUENCE</scope>
    <source>
        <tissue evidence="2">Shoot and root</tissue>
    </source>
</reference>
<organism evidence="2">
    <name type="scientific">Hordeum vulgare subsp. vulgare</name>
    <name type="common">Domesticated barley</name>
    <dbReference type="NCBI Taxonomy" id="112509"/>
    <lineage>
        <taxon>Eukaryota</taxon>
        <taxon>Viridiplantae</taxon>
        <taxon>Streptophyta</taxon>
        <taxon>Embryophyta</taxon>
        <taxon>Tracheophyta</taxon>
        <taxon>Spermatophyta</taxon>
        <taxon>Magnoliopsida</taxon>
        <taxon>Liliopsida</taxon>
        <taxon>Poales</taxon>
        <taxon>Poaceae</taxon>
        <taxon>BOP clade</taxon>
        <taxon>Pooideae</taxon>
        <taxon>Triticodae</taxon>
        <taxon>Triticeae</taxon>
        <taxon>Hordeinae</taxon>
        <taxon>Hordeum</taxon>
    </lineage>
</organism>
<evidence type="ECO:0000256" key="1">
    <source>
        <dbReference type="SAM" id="MobiDB-lite"/>
    </source>
</evidence>